<organism evidence="2 3">
    <name type="scientific">Heliocybe sulcata</name>
    <dbReference type="NCBI Taxonomy" id="5364"/>
    <lineage>
        <taxon>Eukaryota</taxon>
        <taxon>Fungi</taxon>
        <taxon>Dikarya</taxon>
        <taxon>Basidiomycota</taxon>
        <taxon>Agaricomycotina</taxon>
        <taxon>Agaricomycetes</taxon>
        <taxon>Gloeophyllales</taxon>
        <taxon>Gloeophyllaceae</taxon>
        <taxon>Heliocybe</taxon>
    </lineage>
</organism>
<keyword evidence="1" id="KW-0472">Membrane</keyword>
<evidence type="ECO:0000256" key="1">
    <source>
        <dbReference type="SAM" id="Phobius"/>
    </source>
</evidence>
<feature type="transmembrane region" description="Helical" evidence="1">
    <location>
        <begin position="122"/>
        <end position="154"/>
    </location>
</feature>
<gene>
    <name evidence="2" type="ORF">OE88DRAFT_1428181</name>
</gene>
<keyword evidence="1" id="KW-0812">Transmembrane</keyword>
<proteinExistence type="predicted"/>
<dbReference type="EMBL" id="ML213509">
    <property type="protein sequence ID" value="TFK52636.1"/>
    <property type="molecule type" value="Genomic_DNA"/>
</dbReference>
<evidence type="ECO:0000313" key="2">
    <source>
        <dbReference type="EMBL" id="TFK52636.1"/>
    </source>
</evidence>
<name>A0A5C3N810_9AGAM</name>
<sequence length="159" mass="17459">MYLSRYDSDLGNLAASSLGRDVDSEYPPTSCAKSRSRKGPSCVYLSRFLSYSSAQNVVFAIIRGAHTKAASAIDTFTRSNSLSSRIRKLQALSTPLRGPNRSSLVSKAQNRSRRSRNLLRRAVLLVILACLLLWTLCCFSLASFSSAACCLLLRSMPSR</sequence>
<dbReference type="AlphaFoldDB" id="A0A5C3N810"/>
<accession>A0A5C3N810</accession>
<reference evidence="2 3" key="1">
    <citation type="journal article" date="2019" name="Nat. Ecol. Evol.">
        <title>Megaphylogeny resolves global patterns of mushroom evolution.</title>
        <authorList>
            <person name="Varga T."/>
            <person name="Krizsan K."/>
            <person name="Foldi C."/>
            <person name="Dima B."/>
            <person name="Sanchez-Garcia M."/>
            <person name="Sanchez-Ramirez S."/>
            <person name="Szollosi G.J."/>
            <person name="Szarkandi J.G."/>
            <person name="Papp V."/>
            <person name="Albert L."/>
            <person name="Andreopoulos W."/>
            <person name="Angelini C."/>
            <person name="Antonin V."/>
            <person name="Barry K.W."/>
            <person name="Bougher N.L."/>
            <person name="Buchanan P."/>
            <person name="Buyck B."/>
            <person name="Bense V."/>
            <person name="Catcheside P."/>
            <person name="Chovatia M."/>
            <person name="Cooper J."/>
            <person name="Damon W."/>
            <person name="Desjardin D."/>
            <person name="Finy P."/>
            <person name="Geml J."/>
            <person name="Haridas S."/>
            <person name="Hughes K."/>
            <person name="Justo A."/>
            <person name="Karasinski D."/>
            <person name="Kautmanova I."/>
            <person name="Kiss B."/>
            <person name="Kocsube S."/>
            <person name="Kotiranta H."/>
            <person name="LaButti K.M."/>
            <person name="Lechner B.E."/>
            <person name="Liimatainen K."/>
            <person name="Lipzen A."/>
            <person name="Lukacs Z."/>
            <person name="Mihaltcheva S."/>
            <person name="Morgado L.N."/>
            <person name="Niskanen T."/>
            <person name="Noordeloos M.E."/>
            <person name="Ohm R.A."/>
            <person name="Ortiz-Santana B."/>
            <person name="Ovrebo C."/>
            <person name="Racz N."/>
            <person name="Riley R."/>
            <person name="Savchenko A."/>
            <person name="Shiryaev A."/>
            <person name="Soop K."/>
            <person name="Spirin V."/>
            <person name="Szebenyi C."/>
            <person name="Tomsovsky M."/>
            <person name="Tulloss R.E."/>
            <person name="Uehling J."/>
            <person name="Grigoriev I.V."/>
            <person name="Vagvolgyi C."/>
            <person name="Papp T."/>
            <person name="Martin F.M."/>
            <person name="Miettinen O."/>
            <person name="Hibbett D.S."/>
            <person name="Nagy L.G."/>
        </authorList>
    </citation>
    <scope>NUCLEOTIDE SEQUENCE [LARGE SCALE GENOMIC DNA]</scope>
    <source>
        <strain evidence="2 3">OMC1185</strain>
    </source>
</reference>
<dbReference type="Proteomes" id="UP000305948">
    <property type="component" value="Unassembled WGS sequence"/>
</dbReference>
<keyword evidence="1" id="KW-1133">Transmembrane helix</keyword>
<keyword evidence="3" id="KW-1185">Reference proteome</keyword>
<protein>
    <submittedName>
        <fullName evidence="2">Uncharacterized protein</fullName>
    </submittedName>
</protein>
<evidence type="ECO:0000313" key="3">
    <source>
        <dbReference type="Proteomes" id="UP000305948"/>
    </source>
</evidence>